<evidence type="ECO:0000259" key="17">
    <source>
        <dbReference type="Pfam" id="PF20512"/>
    </source>
</evidence>
<comment type="pathway">
    <text evidence="2">Nucleotide-sugar biosynthesis; GDP-alpha-D-mannose biosynthesis; alpha-D-mannose 1-phosphate from D-fructose 6-phosphate: step 1/2.</text>
</comment>
<evidence type="ECO:0000256" key="4">
    <source>
        <dbReference type="ARBA" id="ARBA00011956"/>
    </source>
</evidence>
<dbReference type="PROSITE" id="PS00965">
    <property type="entry name" value="PMI_I_1"/>
    <property type="match status" value="1"/>
</dbReference>
<feature type="binding site" evidence="13">
    <location>
        <position position="109"/>
    </location>
    <ligand>
        <name>Zn(2+)</name>
        <dbReference type="ChEBI" id="CHEBI:29105"/>
    </ligand>
</feature>
<evidence type="ECO:0000256" key="13">
    <source>
        <dbReference type="PIRSR" id="PIRSR001480-2"/>
    </source>
</evidence>
<evidence type="ECO:0000256" key="5">
    <source>
        <dbReference type="ARBA" id="ARBA00018236"/>
    </source>
</evidence>
<keyword evidence="19" id="KW-1185">Reference proteome</keyword>
<comment type="cofactor">
    <cofactor evidence="13">
        <name>Zn(2+)</name>
        <dbReference type="ChEBI" id="CHEBI:29105"/>
    </cofactor>
    <text evidence="13">Binds 1 zinc ion per subunit.</text>
</comment>
<dbReference type="PANTHER" id="PTHR10309">
    <property type="entry name" value="MANNOSE-6-PHOSPHATE ISOMERASE"/>
    <property type="match status" value="1"/>
</dbReference>
<dbReference type="OMA" id="DIGLFCG"/>
<feature type="binding site" evidence="13">
    <location>
        <position position="244"/>
    </location>
    <ligand>
        <name>Zn(2+)</name>
        <dbReference type="ChEBI" id="CHEBI:29105"/>
    </ligand>
</feature>
<keyword evidence="8" id="KW-0413">Isomerase</keyword>
<dbReference type="InterPro" id="IPR046457">
    <property type="entry name" value="PMI_typeI_cat"/>
</dbReference>
<dbReference type="GO" id="GO:0005975">
    <property type="term" value="P:carbohydrate metabolic process"/>
    <property type="evidence" value="ECO:0007669"/>
    <property type="project" value="InterPro"/>
</dbReference>
<comment type="catalytic activity">
    <reaction evidence="1">
        <text>D-mannose 6-phosphate = D-fructose 6-phosphate</text>
        <dbReference type="Rhea" id="RHEA:12356"/>
        <dbReference type="ChEBI" id="CHEBI:58735"/>
        <dbReference type="ChEBI" id="CHEBI:61527"/>
        <dbReference type="EC" id="5.3.1.8"/>
    </reaction>
</comment>
<dbReference type="EC" id="5.3.1.8" evidence="4"/>
<evidence type="ECO:0000256" key="6">
    <source>
        <dbReference type="ARBA" id="ARBA00022723"/>
    </source>
</evidence>
<dbReference type="Gene3D" id="2.60.120.10">
    <property type="entry name" value="Jelly Rolls"/>
    <property type="match status" value="3"/>
</dbReference>
<dbReference type="InterPro" id="IPR018050">
    <property type="entry name" value="Pmannose_isomerase-type1_CS"/>
</dbReference>
<evidence type="ECO:0000256" key="3">
    <source>
        <dbReference type="ARBA" id="ARBA00010772"/>
    </source>
</evidence>
<feature type="binding site" evidence="13">
    <location>
        <position position="111"/>
    </location>
    <ligand>
        <name>Zn(2+)</name>
        <dbReference type="ChEBI" id="CHEBI:29105"/>
    </ligand>
</feature>
<reference evidence="18" key="2">
    <citation type="submission" date="2025-09" db="UniProtKB">
        <authorList>
            <consortium name="Ensembl"/>
        </authorList>
    </citation>
    <scope>IDENTIFICATION</scope>
</reference>
<feature type="binding site" evidence="13">
    <location>
        <position position="136"/>
    </location>
    <ligand>
        <name>Zn(2+)</name>
        <dbReference type="ChEBI" id="CHEBI:29105"/>
    </ligand>
</feature>
<dbReference type="InterPro" id="IPR014710">
    <property type="entry name" value="RmlC-like_jellyroll"/>
</dbReference>
<dbReference type="GO" id="GO:0043009">
    <property type="term" value="P:chordate embryonic development"/>
    <property type="evidence" value="ECO:0007669"/>
    <property type="project" value="Ensembl"/>
</dbReference>
<dbReference type="GO" id="GO:0008270">
    <property type="term" value="F:zinc ion binding"/>
    <property type="evidence" value="ECO:0007669"/>
    <property type="project" value="InterPro"/>
</dbReference>
<dbReference type="InterPro" id="IPR011051">
    <property type="entry name" value="RmlC_Cupin_sf"/>
</dbReference>
<dbReference type="Pfam" id="PF20512">
    <property type="entry name" value="PMI_typeI_hel"/>
    <property type="match status" value="1"/>
</dbReference>
<evidence type="ECO:0000256" key="2">
    <source>
        <dbReference type="ARBA" id="ARBA00004666"/>
    </source>
</evidence>
<dbReference type="Pfam" id="PF20511">
    <property type="entry name" value="PMI_typeI_cat"/>
    <property type="match status" value="1"/>
</dbReference>
<dbReference type="GO" id="GO:0004476">
    <property type="term" value="F:mannose-6-phosphate isomerase activity"/>
    <property type="evidence" value="ECO:0007669"/>
    <property type="project" value="UniProtKB-EC"/>
</dbReference>
<name>A0A8C4NKL1_EPTBU</name>
<dbReference type="Ensembl" id="ENSEBUT00000004425.1">
    <property type="protein sequence ID" value="ENSEBUP00000004013.1"/>
    <property type="gene ID" value="ENSEBUG00000002835.1"/>
</dbReference>
<comment type="similarity">
    <text evidence="3 14">Belongs to the mannose-6-phosphate isomerase type 1 family.</text>
</comment>
<dbReference type="PRINTS" id="PR00714">
    <property type="entry name" value="MAN6PISMRASE"/>
</dbReference>
<keyword evidence="6 13" id="KW-0479">Metal-binding</keyword>
<dbReference type="InterPro" id="IPR016305">
    <property type="entry name" value="Mannose-6-P_Isomerase"/>
</dbReference>
<feature type="domain" description="Phosphomannose isomerase type I catalytic" evidence="16">
    <location>
        <begin position="5"/>
        <end position="153"/>
    </location>
</feature>
<dbReference type="PANTHER" id="PTHR10309:SF0">
    <property type="entry name" value="MANNOSE-6-PHOSPHATE ISOMERASE"/>
    <property type="match status" value="1"/>
</dbReference>
<dbReference type="PIRSF" id="PIRSF001480">
    <property type="entry name" value="Mannose-6-phosphate_isomerase"/>
    <property type="match status" value="1"/>
</dbReference>
<evidence type="ECO:0000259" key="15">
    <source>
        <dbReference type="Pfam" id="PF01238"/>
    </source>
</evidence>
<evidence type="ECO:0000256" key="12">
    <source>
        <dbReference type="PIRSR" id="PIRSR001480-1"/>
    </source>
</evidence>
<organism evidence="18 19">
    <name type="scientific">Eptatretus burgeri</name>
    <name type="common">Inshore hagfish</name>
    <dbReference type="NCBI Taxonomy" id="7764"/>
    <lineage>
        <taxon>Eukaryota</taxon>
        <taxon>Metazoa</taxon>
        <taxon>Chordata</taxon>
        <taxon>Craniata</taxon>
        <taxon>Vertebrata</taxon>
        <taxon>Cyclostomata</taxon>
        <taxon>Myxini</taxon>
        <taxon>Myxiniformes</taxon>
        <taxon>Myxinidae</taxon>
        <taxon>Eptatretinae</taxon>
        <taxon>Eptatretus</taxon>
    </lineage>
</organism>
<evidence type="ECO:0000256" key="1">
    <source>
        <dbReference type="ARBA" id="ARBA00000757"/>
    </source>
</evidence>
<proteinExistence type="inferred from homology"/>
<keyword evidence="7 13" id="KW-0862">Zinc</keyword>
<dbReference type="GO" id="GO:0001889">
    <property type="term" value="P:liver development"/>
    <property type="evidence" value="ECO:0007669"/>
    <property type="project" value="Ensembl"/>
</dbReference>
<dbReference type="SUPFAM" id="SSF51182">
    <property type="entry name" value="RmlC-like cupins"/>
    <property type="match status" value="1"/>
</dbReference>
<feature type="domain" description="Phosphomannose isomerase type I C-terminal" evidence="15">
    <location>
        <begin position="305"/>
        <end position="344"/>
    </location>
</feature>
<feature type="active site" evidence="12">
    <location>
        <position position="263"/>
    </location>
</feature>
<dbReference type="AlphaFoldDB" id="A0A8C4NKL1"/>
<evidence type="ECO:0000256" key="10">
    <source>
        <dbReference type="ARBA" id="ARBA00030762"/>
    </source>
</evidence>
<dbReference type="Gene3D" id="1.10.441.10">
    <property type="entry name" value="Phosphomannose Isomerase, domain 2"/>
    <property type="match status" value="1"/>
</dbReference>
<dbReference type="InterPro" id="IPR046456">
    <property type="entry name" value="PMI_typeI_C"/>
</dbReference>
<dbReference type="NCBIfam" id="TIGR00218">
    <property type="entry name" value="manA"/>
    <property type="match status" value="1"/>
</dbReference>
<dbReference type="UniPathway" id="UPA00126">
    <property type="reaction ID" value="UER00423"/>
</dbReference>
<evidence type="ECO:0000256" key="14">
    <source>
        <dbReference type="RuleBase" id="RU004189"/>
    </source>
</evidence>
<dbReference type="Proteomes" id="UP000694388">
    <property type="component" value="Unplaced"/>
</dbReference>
<evidence type="ECO:0000313" key="19">
    <source>
        <dbReference type="Proteomes" id="UP000694388"/>
    </source>
</evidence>
<dbReference type="GO" id="GO:0009298">
    <property type="term" value="P:GDP-mannose biosynthetic process"/>
    <property type="evidence" value="ECO:0007669"/>
    <property type="project" value="UniProtKB-UniPathway"/>
</dbReference>
<dbReference type="GO" id="GO:0090171">
    <property type="term" value="P:chondrocyte morphogenesis"/>
    <property type="evidence" value="ECO:0007669"/>
    <property type="project" value="Ensembl"/>
</dbReference>
<evidence type="ECO:0000256" key="11">
    <source>
        <dbReference type="ARBA" id="ARBA00043915"/>
    </source>
</evidence>
<dbReference type="InterPro" id="IPR001250">
    <property type="entry name" value="Man6P_Isoase-1"/>
</dbReference>
<reference evidence="18" key="1">
    <citation type="submission" date="2025-08" db="UniProtKB">
        <authorList>
            <consortium name="Ensembl"/>
        </authorList>
    </citation>
    <scope>IDENTIFICATION</scope>
</reference>
<dbReference type="Pfam" id="PF01238">
    <property type="entry name" value="PMI_typeI_C"/>
    <property type="match status" value="1"/>
</dbReference>
<sequence>MARPVFPLRCVVQQYAWGKIGEASEVAQLLASSGDFGDIAHDQPYAELWMGTHPKGEAEIADDHIRPSKLSHWILDNAQCLGECVHARFGAKLPFLFKVLSVNQSLSIQAHPNKANAEYLHAHHPEHYPDANHKPEMAIALTPFLGLCGFRPLCEILDFLDGKIENFIFSCLIESETFFLCVCLFGFLNTSVASGGDVSGSNGHLLLKLHKQFPGDVGCFVIYFLNVLQLQPGDAMFLGANEPHAYLYGDCIECMACSDNTVRAGLTSKFIDVPTLCTMLNYTPAPPESKVFCSRFDPDDPFAKIYDPPVPDFTVICLQVSFSMGENYTIAAVNSASIIITIRGVAIGITEGRPLEFKRGKVMFISAGKSVALSIEPKADMLMFRACCLL</sequence>
<comment type="function">
    <text evidence="11">Isomerase that catalyzes the interconversion of fructose-6-P and mannose-6-P and has a critical role in the supply of D-mannose derivatives required for many eukaryotic glycosylation reactions.</text>
</comment>
<evidence type="ECO:0000256" key="9">
    <source>
        <dbReference type="ARBA" id="ARBA00029741"/>
    </source>
</evidence>
<accession>A0A8C4NKL1</accession>
<dbReference type="GO" id="GO:0005829">
    <property type="term" value="C:cytosol"/>
    <property type="evidence" value="ECO:0007669"/>
    <property type="project" value="TreeGrafter"/>
</dbReference>
<dbReference type="InterPro" id="IPR046458">
    <property type="entry name" value="PMI_typeI_hel"/>
</dbReference>
<dbReference type="GeneTree" id="ENSGT00390000016075"/>
<evidence type="ECO:0000313" key="18">
    <source>
        <dbReference type="Ensembl" id="ENSEBUP00000004013.1"/>
    </source>
</evidence>
<evidence type="ECO:0000256" key="7">
    <source>
        <dbReference type="ARBA" id="ARBA00022833"/>
    </source>
</evidence>
<protein>
    <recommendedName>
        <fullName evidence="5">Mannose-6-phosphate isomerase</fullName>
        <ecNumber evidence="4">5.3.1.8</ecNumber>
    </recommendedName>
    <alternativeName>
        <fullName evidence="9">Phosphohexomutase</fullName>
    </alternativeName>
    <alternativeName>
        <fullName evidence="10">Phosphomannose isomerase</fullName>
    </alternativeName>
</protein>
<dbReference type="CDD" id="cd07011">
    <property type="entry name" value="cupin_PMI_type_I_N"/>
    <property type="match status" value="1"/>
</dbReference>
<evidence type="ECO:0000259" key="16">
    <source>
        <dbReference type="Pfam" id="PF20511"/>
    </source>
</evidence>
<evidence type="ECO:0000256" key="8">
    <source>
        <dbReference type="ARBA" id="ARBA00023235"/>
    </source>
</evidence>
<feature type="domain" description="Phosphomannose isomerase type I helical insertion" evidence="17">
    <location>
        <begin position="204"/>
        <end position="225"/>
    </location>
</feature>